<keyword evidence="1" id="KW-0175">Coiled coil</keyword>
<dbReference type="CDD" id="cd14279">
    <property type="entry name" value="CUE"/>
    <property type="match status" value="1"/>
</dbReference>
<reference evidence="3" key="1">
    <citation type="submission" date="2007-06" db="EMBL/GenBank/DDBJ databases">
        <title>Full length cDNA sequences from Sitka Spruce (Picea sitchensis).</title>
        <authorList>
            <person name="Ralph S.G."/>
            <person name="Chun H.E."/>
            <person name="Liao N."/>
            <person name="Ali J."/>
            <person name="Reid K."/>
            <person name="Kolosova N."/>
            <person name="Cooper N."/>
            <person name="Cullis C."/>
            <person name="Jancsik S."/>
            <person name="Moore R."/>
            <person name="Mayo M."/>
            <person name="Wagner S."/>
            <person name="Holt R.A."/>
            <person name="Jones S.J.M."/>
            <person name="Marra M.A."/>
            <person name="Ritland C.E."/>
            <person name="Ritland K."/>
            <person name="Bohlmann J."/>
        </authorList>
    </citation>
    <scope>NUCLEOTIDE SEQUENCE</scope>
    <source>
        <tissue evidence="3">Green portion of the leader tissue</tissue>
    </source>
</reference>
<dbReference type="EMBL" id="EF676681">
    <property type="protein sequence ID" value="ABR16567.1"/>
    <property type="molecule type" value="mRNA"/>
</dbReference>
<organism evidence="3">
    <name type="scientific">Picea sitchensis</name>
    <name type="common">Sitka spruce</name>
    <name type="synonym">Pinus sitchensis</name>
    <dbReference type="NCBI Taxonomy" id="3332"/>
    <lineage>
        <taxon>Eukaryota</taxon>
        <taxon>Viridiplantae</taxon>
        <taxon>Streptophyta</taxon>
        <taxon>Embryophyta</taxon>
        <taxon>Tracheophyta</taxon>
        <taxon>Spermatophyta</taxon>
        <taxon>Pinopsida</taxon>
        <taxon>Pinidae</taxon>
        <taxon>Conifers I</taxon>
        <taxon>Pinales</taxon>
        <taxon>Pinaceae</taxon>
        <taxon>Picea</taxon>
    </lineage>
</organism>
<dbReference type="SUPFAM" id="SSF46934">
    <property type="entry name" value="UBA-like"/>
    <property type="match status" value="1"/>
</dbReference>
<dbReference type="AlphaFoldDB" id="B8LLN7"/>
<dbReference type="PROSITE" id="PS51140">
    <property type="entry name" value="CUE"/>
    <property type="match status" value="1"/>
</dbReference>
<evidence type="ECO:0000313" key="3">
    <source>
        <dbReference type="EMBL" id="ABR16567.1"/>
    </source>
</evidence>
<dbReference type="InterPro" id="IPR009060">
    <property type="entry name" value="UBA-like_sf"/>
</dbReference>
<dbReference type="Gene3D" id="1.10.8.10">
    <property type="entry name" value="DNA helicase RuvA subunit, C-terminal domain"/>
    <property type="match status" value="1"/>
</dbReference>
<sequence>MDWRTSFISLREIFPQVDERIIKAVALEHRNDVDSAVEFILNEVVPNQNDPIADVELDNKCGTVDGPITEHDCHLGSKESSPTSSHLSDCCSISDDDASEVSDVILLTDRRSVSERGDAHLMQTKINAEHASSSLSVNSLTDQETIDSIEKSVFLASKFSHLPKQSCDENTIQTSSSSCQFNKGFSSHDLGKNKSLRVVTSLIPSEDGSIIEDVNVDKSNSTKVNLLATSSAVSEMVDSETAKDQRPCTDATDVSSYEEANQYTERAVVRTIESQLNFSDIEGPTKSINLDESFYKESTDSLALIQTTQDTVGLGGLKNDNTLNVELDTGCSFISVEDGSLSCSQASSSSDIVNIDTLEGFVEDESLSCSRTSSSSQIVSVDTVEGFVSEAKKEKEMLMEAMELIRFLRAEADREEVAAQRAKEEAAKGGVDILSKVVELRKMLSRAKETNDMHAGEVYGERAILATEARELRSRLAQLSADKDRAFSIIGEMQENLEARIGAARKEREAAEEDKMRKEENARKVLSMEEALMAKVAQDSRELEQEAETNTKLRESLIDCGHMVDSLQGEVSVLSEDVKLLKEQMDGGIAKITNGYLNINLAAPPRCQNTDGHWTASSDNTFGSFFPRTQGRNDDINMSKFGMRSGSRDSQDAQSLHSSLYQSIDNVATLNPTASSAKLAEFVPYTGFPSLHNNEERCMAEIDTECQGVSPRSSNYSVEAEKQQYLKIGSDDGWQMLDAFGEEFRKSVSGSPPSSLVKTKQS</sequence>
<proteinExistence type="evidence at transcript level"/>
<feature type="domain" description="CUE" evidence="2">
    <location>
        <begin position="2"/>
        <end position="45"/>
    </location>
</feature>
<evidence type="ECO:0000259" key="2">
    <source>
        <dbReference type="PROSITE" id="PS51140"/>
    </source>
</evidence>
<protein>
    <recommendedName>
        <fullName evidence="2">CUE domain-containing protein</fullName>
    </recommendedName>
</protein>
<dbReference type="PANTHER" id="PTHR48459:SF1">
    <property type="entry name" value="CUE DOMAIN-CONTAINING PROTEIN"/>
    <property type="match status" value="1"/>
</dbReference>
<feature type="coiled-coil region" evidence="1">
    <location>
        <begin position="391"/>
        <end position="425"/>
    </location>
</feature>
<evidence type="ECO:0000256" key="1">
    <source>
        <dbReference type="SAM" id="Coils"/>
    </source>
</evidence>
<dbReference type="GO" id="GO:0043130">
    <property type="term" value="F:ubiquitin binding"/>
    <property type="evidence" value="ECO:0007669"/>
    <property type="project" value="InterPro"/>
</dbReference>
<dbReference type="PANTHER" id="PTHR48459">
    <property type="entry name" value="CUE DOMAIN-CONTAINING PROTEIN"/>
    <property type="match status" value="1"/>
</dbReference>
<dbReference type="InterPro" id="IPR003892">
    <property type="entry name" value="CUE"/>
</dbReference>
<name>B8LLN7_PICSI</name>
<feature type="coiled-coil region" evidence="1">
    <location>
        <begin position="462"/>
        <end position="584"/>
    </location>
</feature>
<accession>B8LLN7</accession>